<evidence type="ECO:0000256" key="4">
    <source>
        <dbReference type="ARBA" id="ARBA00022692"/>
    </source>
</evidence>
<evidence type="ECO:0000256" key="10">
    <source>
        <dbReference type="SAM" id="Coils"/>
    </source>
</evidence>
<feature type="coiled-coil region" evidence="10">
    <location>
        <begin position="97"/>
        <end position="127"/>
    </location>
</feature>
<evidence type="ECO:0000256" key="5">
    <source>
        <dbReference type="ARBA" id="ARBA00022781"/>
    </source>
</evidence>
<keyword evidence="4 9" id="KW-0812">Transmembrane</keyword>
<gene>
    <name evidence="11" type="ORF">QR680_002214</name>
</gene>
<dbReference type="GO" id="GO:0000220">
    <property type="term" value="C:vacuolar proton-transporting V-type ATPase, V0 domain"/>
    <property type="evidence" value="ECO:0007669"/>
    <property type="project" value="InterPro"/>
</dbReference>
<protein>
    <recommendedName>
        <fullName evidence="9">V-type proton ATPase subunit a</fullName>
    </recommendedName>
</protein>
<evidence type="ECO:0000256" key="1">
    <source>
        <dbReference type="ARBA" id="ARBA00004141"/>
    </source>
</evidence>
<evidence type="ECO:0000256" key="6">
    <source>
        <dbReference type="ARBA" id="ARBA00022989"/>
    </source>
</evidence>
<evidence type="ECO:0000256" key="7">
    <source>
        <dbReference type="ARBA" id="ARBA00023065"/>
    </source>
</evidence>
<dbReference type="PIRSF" id="PIRSF001293">
    <property type="entry name" value="ATP6V0A1"/>
    <property type="match status" value="1"/>
</dbReference>
<feature type="transmembrane region" description="Helical" evidence="9">
    <location>
        <begin position="805"/>
        <end position="832"/>
    </location>
</feature>
<dbReference type="GO" id="GO:0007035">
    <property type="term" value="P:vacuolar acidification"/>
    <property type="evidence" value="ECO:0007669"/>
    <property type="project" value="TreeGrafter"/>
</dbReference>
<evidence type="ECO:0000313" key="12">
    <source>
        <dbReference type="Proteomes" id="UP001175271"/>
    </source>
</evidence>
<evidence type="ECO:0000313" key="11">
    <source>
        <dbReference type="EMBL" id="KAK0397677.1"/>
    </source>
</evidence>
<keyword evidence="6 9" id="KW-1133">Transmembrane helix</keyword>
<reference evidence="11" key="1">
    <citation type="submission" date="2023-06" db="EMBL/GenBank/DDBJ databases">
        <title>Genomic analysis of the entomopathogenic nematode Steinernema hermaphroditum.</title>
        <authorList>
            <person name="Schwarz E.M."/>
            <person name="Heppert J.K."/>
            <person name="Baniya A."/>
            <person name="Schwartz H.T."/>
            <person name="Tan C.-H."/>
            <person name="Antoshechkin I."/>
            <person name="Sternberg P.W."/>
            <person name="Goodrich-Blair H."/>
            <person name="Dillman A.R."/>
        </authorList>
    </citation>
    <scope>NUCLEOTIDE SEQUENCE</scope>
    <source>
        <strain evidence="11">PS9179</strain>
        <tissue evidence="11">Whole animal</tissue>
    </source>
</reference>
<dbReference type="GO" id="GO:0046961">
    <property type="term" value="F:proton-transporting ATPase activity, rotational mechanism"/>
    <property type="evidence" value="ECO:0007669"/>
    <property type="project" value="InterPro"/>
</dbReference>
<feature type="transmembrane region" description="Helical" evidence="9">
    <location>
        <begin position="551"/>
        <end position="569"/>
    </location>
</feature>
<comment type="subcellular location">
    <subcellularLocation>
        <location evidence="1">Membrane</location>
        <topology evidence="1">Multi-pass membrane protein</topology>
    </subcellularLocation>
</comment>
<sequence>MGSLFRSEPMDLCQIIVEKDAAFSCVGALGLQGLAQFKDLNPNATVFQRNFVKNVRRCDEIEKSLRFIEREVEAVKPEIPIPSIDLESISIPHPRSIANLESQASELVKTVEQLKESESQLKKSLNEMGEYKHVLLKVDNFFEENLDEEARIEMSEDDESMVENEEGVALLQRSETQRWFIAGVLDFNKKLAFERCLWRACKRTVFVRTAEIEQYFEDPFTGQMKKKCVFIVFFKGERIQDILNRVCEGFKAKQYPCPRTQKERRQAVFSTAARMEDLRIIIESTVRHRHHELKEASVSLPKWLQDAFILKSVYNTLNLFKFDSSGNFYVAECWIAERDVASVRQVLETAAEKYGSSVRPIVNVLGDKKNPPTYNKTNKFTEIFQNIVDAYGTASYQEVNPAPFSIITFPFLFSLMYGDLGHGLIVLAFGLYLVRKENKLTTMKECKKNEILRMIVAGRYIMVLMGFFSIYAGFLYNDVFSKSFNLFGSSWTIPYNSSEIDSWIGTSTETIVLNPEFAFNHSRGPYLFGVDPIWNLATNRLSFLNSMKMKMAIIIGVAQMTFGVVLSAFNHSYFKSSIDFYTGFIPQIIFLSSIFGYLCVQIIVKWIFFSVEPTTVFGNFYPGSYCAPSLLIGLINMIMVKPRPEGFVEHLNGTQDGSNYQELHGCYLNKWYPNQAAIEIYLLAIALTCVPVMLLGKPLAFLWRQKREGKKPGIVEGEAVFEREIENIELITHPTDPIPSEDESHSEENFGEVFVHQSIHTIEFVLGCVSHTASYLRLWALSLAHQQLSDVAWDMLLHRILRMEFSVFTGAVCLFFSNFLFMLLSFSVLIAMEGLGAFLHTLRLHWVEFQSKFYKGEGRPFEPFSLKDIIAHI</sequence>
<dbReference type="PANTHER" id="PTHR11629:SF56">
    <property type="entry name" value="V-TYPE PROTON ATPASE 116 KDA SUBUNIT A 4"/>
    <property type="match status" value="1"/>
</dbReference>
<keyword evidence="7 9" id="KW-0406">Ion transport</keyword>
<proteinExistence type="inferred from homology"/>
<keyword evidence="5 9" id="KW-0375">Hydrogen ion transport</keyword>
<evidence type="ECO:0000256" key="2">
    <source>
        <dbReference type="ARBA" id="ARBA00009904"/>
    </source>
</evidence>
<feature type="transmembrane region" description="Helical" evidence="9">
    <location>
        <begin position="411"/>
        <end position="434"/>
    </location>
</feature>
<dbReference type="GO" id="GO:0051117">
    <property type="term" value="F:ATPase binding"/>
    <property type="evidence" value="ECO:0007669"/>
    <property type="project" value="TreeGrafter"/>
</dbReference>
<keyword evidence="12" id="KW-1185">Reference proteome</keyword>
<comment type="caution">
    <text evidence="11">The sequence shown here is derived from an EMBL/GenBank/DDBJ whole genome shotgun (WGS) entry which is preliminary data.</text>
</comment>
<accession>A0AA39H4L3</accession>
<feature type="transmembrane region" description="Helical" evidence="9">
    <location>
        <begin position="455"/>
        <end position="476"/>
    </location>
</feature>
<dbReference type="GO" id="GO:0005886">
    <property type="term" value="C:plasma membrane"/>
    <property type="evidence" value="ECO:0007669"/>
    <property type="project" value="TreeGrafter"/>
</dbReference>
<evidence type="ECO:0000256" key="3">
    <source>
        <dbReference type="ARBA" id="ARBA00022448"/>
    </source>
</evidence>
<keyword evidence="10" id="KW-0175">Coiled coil</keyword>
<comment type="function">
    <text evidence="9">Essential component of the vacuolar proton pump (V-ATPase), a multimeric enzyme that catalyzes the translocation of protons across the membranes. Required for assembly and activity of the V-ATPase.</text>
</comment>
<dbReference type="AlphaFoldDB" id="A0AA39H4L3"/>
<dbReference type="InterPro" id="IPR002490">
    <property type="entry name" value="V-ATPase_116kDa_su"/>
</dbReference>
<keyword evidence="8 9" id="KW-0472">Membrane</keyword>
<dbReference type="EMBL" id="JAUCMV010000005">
    <property type="protein sequence ID" value="KAK0397677.1"/>
    <property type="molecule type" value="Genomic_DNA"/>
</dbReference>
<dbReference type="Proteomes" id="UP001175271">
    <property type="component" value="Unassembled WGS sequence"/>
</dbReference>
<dbReference type="PANTHER" id="PTHR11629">
    <property type="entry name" value="VACUOLAR PROTON ATPASES"/>
    <property type="match status" value="1"/>
</dbReference>
<feature type="transmembrane region" description="Helical" evidence="9">
    <location>
        <begin position="581"/>
        <end position="608"/>
    </location>
</feature>
<feature type="transmembrane region" description="Helical" evidence="9">
    <location>
        <begin position="680"/>
        <end position="703"/>
    </location>
</feature>
<evidence type="ECO:0000256" key="9">
    <source>
        <dbReference type="RuleBase" id="RU361189"/>
    </source>
</evidence>
<name>A0AA39H4L3_9BILA</name>
<comment type="similarity">
    <text evidence="2 9">Belongs to the V-ATPase 116 kDa subunit family.</text>
</comment>
<dbReference type="Pfam" id="PF01496">
    <property type="entry name" value="V_ATPase_I"/>
    <property type="match status" value="1"/>
</dbReference>
<evidence type="ECO:0000256" key="8">
    <source>
        <dbReference type="ARBA" id="ARBA00023136"/>
    </source>
</evidence>
<dbReference type="InterPro" id="IPR026028">
    <property type="entry name" value="V-type_ATPase_116kDa_su_euka"/>
</dbReference>
<organism evidence="11 12">
    <name type="scientific">Steinernema hermaphroditum</name>
    <dbReference type="NCBI Taxonomy" id="289476"/>
    <lineage>
        <taxon>Eukaryota</taxon>
        <taxon>Metazoa</taxon>
        <taxon>Ecdysozoa</taxon>
        <taxon>Nematoda</taxon>
        <taxon>Chromadorea</taxon>
        <taxon>Rhabditida</taxon>
        <taxon>Tylenchina</taxon>
        <taxon>Panagrolaimomorpha</taxon>
        <taxon>Strongyloidoidea</taxon>
        <taxon>Steinernematidae</taxon>
        <taxon>Steinernema</taxon>
    </lineage>
</organism>
<keyword evidence="3 9" id="KW-0813">Transport</keyword>